<feature type="region of interest" description="Disordered" evidence="1">
    <location>
        <begin position="294"/>
        <end position="323"/>
    </location>
</feature>
<dbReference type="PROSITE" id="PS50011">
    <property type="entry name" value="PROTEIN_KINASE_DOM"/>
    <property type="match status" value="1"/>
</dbReference>
<reference evidence="3 4" key="1">
    <citation type="journal article" date="2007" name="Science">
        <title>The Chlamydomonas genome reveals the evolution of key animal and plant functions.</title>
        <authorList>
            <person name="Merchant S.S."/>
            <person name="Prochnik S.E."/>
            <person name="Vallon O."/>
            <person name="Harris E.H."/>
            <person name="Karpowicz S.J."/>
            <person name="Witman G.B."/>
            <person name="Terry A."/>
            <person name="Salamov A."/>
            <person name="Fritz-Laylin L.K."/>
            <person name="Marechal-Drouard L."/>
            <person name="Marshall W.F."/>
            <person name="Qu L.H."/>
            <person name="Nelson D.R."/>
            <person name="Sanderfoot A.A."/>
            <person name="Spalding M.H."/>
            <person name="Kapitonov V.V."/>
            <person name="Ren Q."/>
            <person name="Ferris P."/>
            <person name="Lindquist E."/>
            <person name="Shapiro H."/>
            <person name="Lucas S.M."/>
            <person name="Grimwood J."/>
            <person name="Schmutz J."/>
            <person name="Cardol P."/>
            <person name="Cerutti H."/>
            <person name="Chanfreau G."/>
            <person name="Chen C.L."/>
            <person name="Cognat V."/>
            <person name="Croft M.T."/>
            <person name="Dent R."/>
            <person name="Dutcher S."/>
            <person name="Fernandez E."/>
            <person name="Fukuzawa H."/>
            <person name="Gonzalez-Ballester D."/>
            <person name="Gonzalez-Halphen D."/>
            <person name="Hallmann A."/>
            <person name="Hanikenne M."/>
            <person name="Hippler M."/>
            <person name="Inwood W."/>
            <person name="Jabbari K."/>
            <person name="Kalanon M."/>
            <person name="Kuras R."/>
            <person name="Lefebvre P.A."/>
            <person name="Lemaire S.D."/>
            <person name="Lobanov A.V."/>
            <person name="Lohr M."/>
            <person name="Manuell A."/>
            <person name="Meier I."/>
            <person name="Mets L."/>
            <person name="Mittag M."/>
            <person name="Mittelmeier T."/>
            <person name="Moroney J.V."/>
            <person name="Moseley J."/>
            <person name="Napoli C."/>
            <person name="Nedelcu A.M."/>
            <person name="Niyogi K."/>
            <person name="Novoselov S.V."/>
            <person name="Paulsen I.T."/>
            <person name="Pazour G."/>
            <person name="Purton S."/>
            <person name="Ral J.P."/>
            <person name="Riano-Pachon D.M."/>
            <person name="Riekhof W."/>
            <person name="Rymarquis L."/>
            <person name="Schroda M."/>
            <person name="Stern D."/>
            <person name="Umen J."/>
            <person name="Willows R."/>
            <person name="Wilson N."/>
            <person name="Zimmer S.L."/>
            <person name="Allmer J."/>
            <person name="Balk J."/>
            <person name="Bisova K."/>
            <person name="Chen C.J."/>
            <person name="Elias M."/>
            <person name="Gendler K."/>
            <person name="Hauser C."/>
            <person name="Lamb M.R."/>
            <person name="Ledford H."/>
            <person name="Long J.C."/>
            <person name="Minagawa J."/>
            <person name="Page M.D."/>
            <person name="Pan J."/>
            <person name="Pootakham W."/>
            <person name="Roje S."/>
            <person name="Rose A."/>
            <person name="Stahlberg E."/>
            <person name="Terauchi A.M."/>
            <person name="Yang P."/>
            <person name="Ball S."/>
            <person name="Bowler C."/>
            <person name="Dieckmann C.L."/>
            <person name="Gladyshev V.N."/>
            <person name="Green P."/>
            <person name="Jorgensen R."/>
            <person name="Mayfield S."/>
            <person name="Mueller-Roeber B."/>
            <person name="Rajamani S."/>
            <person name="Sayre R.T."/>
            <person name="Brokstein P."/>
            <person name="Dubchak I."/>
            <person name="Goodstein D."/>
            <person name="Hornick L."/>
            <person name="Huang Y.W."/>
            <person name="Jhaveri J."/>
            <person name="Luo Y."/>
            <person name="Martinez D."/>
            <person name="Ngau W.C."/>
            <person name="Otillar B."/>
            <person name="Poliakov A."/>
            <person name="Porter A."/>
            <person name="Szajkowski L."/>
            <person name="Werner G."/>
            <person name="Zhou K."/>
            <person name="Grigoriev I.V."/>
            <person name="Rokhsar D.S."/>
            <person name="Grossman A.R."/>
        </authorList>
    </citation>
    <scope>NUCLEOTIDE SEQUENCE [LARGE SCALE GENOMIC DNA]</scope>
    <source>
        <strain evidence="4">CC-503</strain>
    </source>
</reference>
<evidence type="ECO:0000259" key="2">
    <source>
        <dbReference type="PROSITE" id="PS50011"/>
    </source>
</evidence>
<dbReference type="ExpressionAtlas" id="A0A2K3D192">
    <property type="expression patterns" value="baseline"/>
</dbReference>
<organism evidence="3 4">
    <name type="scientific">Chlamydomonas reinhardtii</name>
    <name type="common">Chlamydomonas smithii</name>
    <dbReference type="NCBI Taxonomy" id="3055"/>
    <lineage>
        <taxon>Eukaryota</taxon>
        <taxon>Viridiplantae</taxon>
        <taxon>Chlorophyta</taxon>
        <taxon>core chlorophytes</taxon>
        <taxon>Chlorophyceae</taxon>
        <taxon>CS clade</taxon>
        <taxon>Chlamydomonadales</taxon>
        <taxon>Chlamydomonadaceae</taxon>
        <taxon>Chlamydomonas</taxon>
    </lineage>
</organism>
<dbReference type="OrthoDB" id="2436248at2759"/>
<dbReference type="GO" id="GO:0004683">
    <property type="term" value="F:calcium/calmodulin-dependent protein kinase activity"/>
    <property type="evidence" value="ECO:0000318"/>
    <property type="project" value="GO_Central"/>
</dbReference>
<dbReference type="Gramene" id="PNW74287">
    <property type="protein sequence ID" value="PNW74287"/>
    <property type="gene ID" value="CHLRE_13g602800v5"/>
</dbReference>
<protein>
    <recommendedName>
        <fullName evidence="2">Protein kinase domain-containing protein</fullName>
    </recommendedName>
</protein>
<dbReference type="AlphaFoldDB" id="A0A2K3D192"/>
<sequence>MDEDRAQQREQLRTALRACGADLTLFDDIFLDKLWDNYYRSVRGLQDARHESLIAAGLPLGLVDHISRLQASLGDGGARSTASAEDPTAAYLEDCLKTPAGGRGTLCQLLLHGNVEALWQCLATPVTPGLPLPPLAAQLPGLRHNLVPETQQAAPDELAMHVYSTVCDNLKPAGAGCSSEMYTAFLTHRLLERTLWLIAKHRKAAWLEMDRNVAVPVEPQRPAFMVWVKKALLFKGQEKAALGDLRLAVDELTSHTTEAWASGLLPTVQRPCMLAYAAAGSRIQFFCLKPAPSDNTGGKGSGGGSGRGRGSSGSGSASRRHAHAEPISNVLDLSDWEGRRAAVTATFNIWRLLEDYAESGQPAPEFAIGQSIESAGSHVSFHPGYVRKAIPQYREIHERYVSFELLEKLYERLQSPQHRHAIIKACKPPRLDADGTYVVHLAPLGTPCTGPPDNEEELAAAVAGVLRGLAALHAEGYVHRDVRWANVIYLPEDGRWMLIDLELAGLEGCDCSRSPFPLRYWSPRTLPLDKKYRAASDLRMTAEQLMCGAGSFSLSEAGVDLRDKLMRAVEEDTGGSSGLTAEQALKHPWLRR</sequence>
<evidence type="ECO:0000313" key="4">
    <source>
        <dbReference type="Proteomes" id="UP000006906"/>
    </source>
</evidence>
<accession>A0A2K3D192</accession>
<dbReference type="InterPro" id="IPR000719">
    <property type="entry name" value="Prot_kinase_dom"/>
</dbReference>
<gene>
    <name evidence="3" type="ORF">CHLRE_13g602800v5</name>
</gene>
<dbReference type="InterPro" id="IPR011009">
    <property type="entry name" value="Kinase-like_dom_sf"/>
</dbReference>
<feature type="compositionally biased region" description="Gly residues" evidence="1">
    <location>
        <begin position="297"/>
        <end position="313"/>
    </location>
</feature>
<dbReference type="Gene3D" id="1.10.510.10">
    <property type="entry name" value="Transferase(Phosphotransferase) domain 1"/>
    <property type="match status" value="1"/>
</dbReference>
<keyword evidence="4" id="KW-1185">Reference proteome</keyword>
<name>A0A2K3D192_CHLRE</name>
<dbReference type="RefSeq" id="XP_042917773.1">
    <property type="nucleotide sequence ID" value="XM_043069809.1"/>
</dbReference>
<dbReference type="GO" id="GO:0009931">
    <property type="term" value="F:calcium-dependent protein serine/threonine kinase activity"/>
    <property type="evidence" value="ECO:0000318"/>
    <property type="project" value="GO_Central"/>
</dbReference>
<dbReference type="GO" id="GO:0035556">
    <property type="term" value="P:intracellular signal transduction"/>
    <property type="evidence" value="ECO:0000318"/>
    <property type="project" value="GO_Central"/>
</dbReference>
<dbReference type="GO" id="GO:0005634">
    <property type="term" value="C:nucleus"/>
    <property type="evidence" value="ECO:0000318"/>
    <property type="project" value="GO_Central"/>
</dbReference>
<dbReference type="GO" id="GO:0005516">
    <property type="term" value="F:calmodulin binding"/>
    <property type="evidence" value="ECO:0000318"/>
    <property type="project" value="GO_Central"/>
</dbReference>
<dbReference type="GeneID" id="5724658"/>
<evidence type="ECO:0000313" key="3">
    <source>
        <dbReference type="EMBL" id="PNW74287.1"/>
    </source>
</evidence>
<dbReference type="SUPFAM" id="SSF56112">
    <property type="entry name" value="Protein kinase-like (PK-like)"/>
    <property type="match status" value="1"/>
</dbReference>
<dbReference type="KEGG" id="cre:CHLRE_13g602800v5"/>
<evidence type="ECO:0000256" key="1">
    <source>
        <dbReference type="SAM" id="MobiDB-lite"/>
    </source>
</evidence>
<dbReference type="Proteomes" id="UP000006906">
    <property type="component" value="Chromosome 13"/>
</dbReference>
<dbReference type="GO" id="GO:0005524">
    <property type="term" value="F:ATP binding"/>
    <property type="evidence" value="ECO:0007669"/>
    <property type="project" value="InterPro"/>
</dbReference>
<feature type="domain" description="Protein kinase" evidence="2">
    <location>
        <begin position="301"/>
        <end position="592"/>
    </location>
</feature>
<dbReference type="GO" id="GO:0005737">
    <property type="term" value="C:cytoplasm"/>
    <property type="evidence" value="ECO:0000318"/>
    <property type="project" value="GO_Central"/>
</dbReference>
<dbReference type="EMBL" id="CM008974">
    <property type="protein sequence ID" value="PNW74287.1"/>
    <property type="molecule type" value="Genomic_DNA"/>
</dbReference>
<dbReference type="InParanoid" id="A0A2K3D192"/>
<proteinExistence type="predicted"/>